<proteinExistence type="predicted"/>
<accession>A0AAE4AWM3</accession>
<keyword evidence="2" id="KW-1185">Reference proteome</keyword>
<evidence type="ECO:0000313" key="1">
    <source>
        <dbReference type="EMBL" id="MDQ0365192.1"/>
    </source>
</evidence>
<dbReference type="Proteomes" id="UP001240236">
    <property type="component" value="Unassembled WGS sequence"/>
</dbReference>
<evidence type="ECO:0000313" key="2">
    <source>
        <dbReference type="Proteomes" id="UP001240236"/>
    </source>
</evidence>
<protein>
    <submittedName>
        <fullName evidence="1">Uncharacterized protein</fullName>
    </submittedName>
</protein>
<reference evidence="1 2" key="1">
    <citation type="submission" date="2023-07" db="EMBL/GenBank/DDBJ databases">
        <title>Sequencing the genomes of 1000 actinobacteria strains.</title>
        <authorList>
            <person name="Klenk H.-P."/>
        </authorList>
    </citation>
    <scope>NUCLEOTIDE SEQUENCE [LARGE SCALE GENOMIC DNA]</scope>
    <source>
        <strain evidence="1 2">DSM 44709</strain>
    </source>
</reference>
<dbReference type="RefSeq" id="WP_307237526.1">
    <property type="nucleotide sequence ID" value="NZ_JAUSUZ010000001.1"/>
</dbReference>
<sequence length="265" mass="28331">MTIAAWPVARRSQIVHAFKPGERSKSESRYRTLRKHSWATSGVQITSRQGSRLAGQFTVFSSLNTEAARLARHGNETAAVRVAAAATELESRPEFGHLGTILADLPTAVAQAVIDGVIPEDPPVQLLDALKVVARLTEQIRARELAGTEPVVFLTGRVKEVHHGYVIIVPMNGPETLLPRWMAAGAANRAHVGSLLALVTDKLSEASAVIDVIPALDVGDEGEPAPFTPFGRGDTRALAITAGDERLLTGDPEPLRVLVPVTIES</sequence>
<gene>
    <name evidence="1" type="ORF">J2S42_001861</name>
</gene>
<name>A0AAE4AWM3_9ACTN</name>
<dbReference type="EMBL" id="JAUSUZ010000001">
    <property type="protein sequence ID" value="MDQ0365192.1"/>
    <property type="molecule type" value="Genomic_DNA"/>
</dbReference>
<dbReference type="AlphaFoldDB" id="A0AAE4AWM3"/>
<organism evidence="1 2">
    <name type="scientific">Catenuloplanes indicus</name>
    <dbReference type="NCBI Taxonomy" id="137267"/>
    <lineage>
        <taxon>Bacteria</taxon>
        <taxon>Bacillati</taxon>
        <taxon>Actinomycetota</taxon>
        <taxon>Actinomycetes</taxon>
        <taxon>Micromonosporales</taxon>
        <taxon>Micromonosporaceae</taxon>
        <taxon>Catenuloplanes</taxon>
    </lineage>
</organism>
<comment type="caution">
    <text evidence="1">The sequence shown here is derived from an EMBL/GenBank/DDBJ whole genome shotgun (WGS) entry which is preliminary data.</text>
</comment>